<evidence type="ECO:0000256" key="2">
    <source>
        <dbReference type="ARBA" id="ARBA00023015"/>
    </source>
</evidence>
<keyword evidence="4" id="KW-0804">Transcription</keyword>
<evidence type="ECO:0000313" key="9">
    <source>
        <dbReference type="Proteomes" id="UP000032633"/>
    </source>
</evidence>
<dbReference type="InterPro" id="IPR011006">
    <property type="entry name" value="CheY-like_superfamily"/>
</dbReference>
<protein>
    <submittedName>
        <fullName evidence="8">LuxR family transcriptional regulator</fullName>
    </submittedName>
</protein>
<dbReference type="SMART" id="SM00421">
    <property type="entry name" value="HTH_LUXR"/>
    <property type="match status" value="1"/>
</dbReference>
<keyword evidence="3" id="KW-0238">DNA-binding</keyword>
<proteinExistence type="predicted"/>
<dbReference type="InterPro" id="IPR016032">
    <property type="entry name" value="Sig_transdc_resp-reg_C-effctor"/>
</dbReference>
<dbReference type="Pfam" id="PF00072">
    <property type="entry name" value="Response_reg"/>
    <property type="match status" value="1"/>
</dbReference>
<dbReference type="PRINTS" id="PR00038">
    <property type="entry name" value="HTHLUXR"/>
</dbReference>
<dbReference type="GO" id="GO:0000160">
    <property type="term" value="P:phosphorelay signal transduction system"/>
    <property type="evidence" value="ECO:0007669"/>
    <property type="project" value="InterPro"/>
</dbReference>
<dbReference type="KEGG" id="pbj:VN24_22585"/>
<dbReference type="EMBL" id="CP011058">
    <property type="protein sequence ID" value="AJY76836.1"/>
    <property type="molecule type" value="Genomic_DNA"/>
</dbReference>
<dbReference type="PANTHER" id="PTHR43214:SF43">
    <property type="entry name" value="TWO-COMPONENT RESPONSE REGULATOR"/>
    <property type="match status" value="1"/>
</dbReference>
<dbReference type="Proteomes" id="UP000032633">
    <property type="component" value="Chromosome"/>
</dbReference>
<dbReference type="SUPFAM" id="SSF46894">
    <property type="entry name" value="C-terminal effector domain of the bipartite response regulators"/>
    <property type="match status" value="1"/>
</dbReference>
<evidence type="ECO:0000256" key="5">
    <source>
        <dbReference type="PROSITE-ProRule" id="PRU00169"/>
    </source>
</evidence>
<dbReference type="InterPro" id="IPR058245">
    <property type="entry name" value="NreC/VraR/RcsB-like_REC"/>
</dbReference>
<keyword evidence="9" id="KW-1185">Reference proteome</keyword>
<evidence type="ECO:0000256" key="4">
    <source>
        <dbReference type="ARBA" id="ARBA00023163"/>
    </source>
</evidence>
<dbReference type="GO" id="GO:0006355">
    <property type="term" value="P:regulation of DNA-templated transcription"/>
    <property type="evidence" value="ECO:0007669"/>
    <property type="project" value="InterPro"/>
</dbReference>
<dbReference type="SMART" id="SM00448">
    <property type="entry name" value="REC"/>
    <property type="match status" value="1"/>
</dbReference>
<keyword evidence="2" id="KW-0805">Transcription regulation</keyword>
<reference evidence="8 9" key="1">
    <citation type="journal article" date="2015" name="J. Biotechnol.">
        <title>Complete genome sequence of Paenibacillus beijingensis 7188(T) (=DSM 24997(T)), a novel rhizobacterium from jujube garden soil.</title>
        <authorList>
            <person name="Kwak Y."/>
            <person name="Shin J.H."/>
        </authorList>
    </citation>
    <scope>NUCLEOTIDE SEQUENCE [LARGE SCALE GENOMIC DNA]</scope>
    <source>
        <strain evidence="8 9">DSM 24997</strain>
    </source>
</reference>
<dbReference type="OrthoDB" id="9780153at2"/>
<evidence type="ECO:0000259" key="6">
    <source>
        <dbReference type="PROSITE" id="PS50043"/>
    </source>
</evidence>
<dbReference type="PATRIC" id="fig|1126833.4.peg.4966"/>
<dbReference type="SUPFAM" id="SSF52172">
    <property type="entry name" value="CheY-like"/>
    <property type="match status" value="1"/>
</dbReference>
<dbReference type="PROSITE" id="PS00622">
    <property type="entry name" value="HTH_LUXR_1"/>
    <property type="match status" value="1"/>
</dbReference>
<name>A0A0D5NNI8_9BACL</name>
<organism evidence="8 9">
    <name type="scientific">Paenibacillus beijingensis</name>
    <dbReference type="NCBI Taxonomy" id="1126833"/>
    <lineage>
        <taxon>Bacteria</taxon>
        <taxon>Bacillati</taxon>
        <taxon>Bacillota</taxon>
        <taxon>Bacilli</taxon>
        <taxon>Bacillales</taxon>
        <taxon>Paenibacillaceae</taxon>
        <taxon>Paenibacillus</taxon>
    </lineage>
</organism>
<evidence type="ECO:0000256" key="3">
    <source>
        <dbReference type="ARBA" id="ARBA00023125"/>
    </source>
</evidence>
<feature type="domain" description="Response regulatory" evidence="7">
    <location>
        <begin position="6"/>
        <end position="122"/>
    </location>
</feature>
<accession>A0A0D5NNI8</accession>
<dbReference type="PROSITE" id="PS50043">
    <property type="entry name" value="HTH_LUXR_2"/>
    <property type="match status" value="1"/>
</dbReference>
<dbReference type="CDD" id="cd06170">
    <property type="entry name" value="LuxR_C_like"/>
    <property type="match status" value="1"/>
</dbReference>
<dbReference type="HOGENOM" id="CLU_000445_90_10_9"/>
<dbReference type="Gene3D" id="3.40.50.2300">
    <property type="match status" value="1"/>
</dbReference>
<dbReference type="InterPro" id="IPR039420">
    <property type="entry name" value="WalR-like"/>
</dbReference>
<evidence type="ECO:0000313" key="8">
    <source>
        <dbReference type="EMBL" id="AJY76836.1"/>
    </source>
</evidence>
<evidence type="ECO:0000256" key="1">
    <source>
        <dbReference type="ARBA" id="ARBA00022553"/>
    </source>
</evidence>
<dbReference type="STRING" id="1126833.VN24_22585"/>
<dbReference type="PROSITE" id="PS50110">
    <property type="entry name" value="RESPONSE_REGULATORY"/>
    <property type="match status" value="1"/>
</dbReference>
<gene>
    <name evidence="8" type="ORF">VN24_22585</name>
</gene>
<sequence>MADEIHILLVDDHSLVRQGVRSFLETQSDLRIVGEAASGEEAERLVADLVPDVVLMDLSMPGIGGIEAIRRVKKSSPHSHIVVLTSFQEDDYIFPALRAGALSYVLKNVQAGDLADIIRKARGGEAFLHPRVATRVVQELREERKDIPNVFNDLTDRELEVLRLIAQGNANAVIAQALGISEQTVKGHVSNMLGKLQLADRTQAAVYAWEQGVVQRKRGDV</sequence>
<dbReference type="Pfam" id="PF00196">
    <property type="entry name" value="GerE"/>
    <property type="match status" value="1"/>
</dbReference>
<evidence type="ECO:0000259" key="7">
    <source>
        <dbReference type="PROSITE" id="PS50110"/>
    </source>
</evidence>
<dbReference type="InterPro" id="IPR000792">
    <property type="entry name" value="Tscrpt_reg_LuxR_C"/>
</dbReference>
<keyword evidence="1 5" id="KW-0597">Phosphoprotein</keyword>
<feature type="domain" description="HTH luxR-type" evidence="6">
    <location>
        <begin position="147"/>
        <end position="212"/>
    </location>
</feature>
<dbReference type="PANTHER" id="PTHR43214">
    <property type="entry name" value="TWO-COMPONENT RESPONSE REGULATOR"/>
    <property type="match status" value="1"/>
</dbReference>
<reference evidence="9" key="2">
    <citation type="submission" date="2015-03" db="EMBL/GenBank/DDBJ databases">
        <title>Genome sequence of Paenibacillus beijingensis strain DSM 24997T.</title>
        <authorList>
            <person name="Kwak Y."/>
            <person name="Shin J.-H."/>
        </authorList>
    </citation>
    <scope>NUCLEOTIDE SEQUENCE [LARGE SCALE GENOMIC DNA]</scope>
    <source>
        <strain evidence="9">DSM 24997</strain>
    </source>
</reference>
<feature type="modified residue" description="4-aspartylphosphate" evidence="5">
    <location>
        <position position="57"/>
    </location>
</feature>
<dbReference type="CDD" id="cd17535">
    <property type="entry name" value="REC_NarL-like"/>
    <property type="match status" value="1"/>
</dbReference>
<dbReference type="AlphaFoldDB" id="A0A0D5NNI8"/>
<dbReference type="InterPro" id="IPR001789">
    <property type="entry name" value="Sig_transdc_resp-reg_receiver"/>
</dbReference>
<dbReference type="GO" id="GO:0003677">
    <property type="term" value="F:DNA binding"/>
    <property type="evidence" value="ECO:0007669"/>
    <property type="project" value="UniProtKB-KW"/>
</dbReference>